<dbReference type="STRING" id="1524254.PHACT_03570"/>
<keyword evidence="3" id="KW-1185">Reference proteome</keyword>
<organism evidence="2 3">
    <name type="scientific">Pseudohongiella acticola</name>
    <dbReference type="NCBI Taxonomy" id="1524254"/>
    <lineage>
        <taxon>Bacteria</taxon>
        <taxon>Pseudomonadati</taxon>
        <taxon>Pseudomonadota</taxon>
        <taxon>Gammaproteobacteria</taxon>
        <taxon>Pseudomonadales</taxon>
        <taxon>Pseudohongiellaceae</taxon>
        <taxon>Pseudohongiella</taxon>
    </lineage>
</organism>
<dbReference type="AlphaFoldDB" id="A0A1E8CIP8"/>
<evidence type="ECO:0000259" key="1">
    <source>
        <dbReference type="Pfam" id="PF00144"/>
    </source>
</evidence>
<gene>
    <name evidence="2" type="ORF">PHACT_03570</name>
</gene>
<dbReference type="Pfam" id="PF00144">
    <property type="entry name" value="Beta-lactamase"/>
    <property type="match status" value="1"/>
</dbReference>
<dbReference type="Proteomes" id="UP000175669">
    <property type="component" value="Unassembled WGS sequence"/>
</dbReference>
<dbReference type="EMBL" id="MASR01000001">
    <property type="protein sequence ID" value="OFE12326.1"/>
    <property type="molecule type" value="Genomic_DNA"/>
</dbReference>
<dbReference type="InterPro" id="IPR050491">
    <property type="entry name" value="AmpC-like"/>
</dbReference>
<dbReference type="Gene3D" id="3.40.710.10">
    <property type="entry name" value="DD-peptidase/beta-lactamase superfamily"/>
    <property type="match status" value="1"/>
</dbReference>
<dbReference type="PANTHER" id="PTHR46825:SF7">
    <property type="entry name" value="D-ALANYL-D-ALANINE CARBOXYPEPTIDASE"/>
    <property type="match status" value="1"/>
</dbReference>
<dbReference type="SUPFAM" id="SSF56601">
    <property type="entry name" value="beta-lactamase/transpeptidase-like"/>
    <property type="match status" value="1"/>
</dbReference>
<dbReference type="PANTHER" id="PTHR46825">
    <property type="entry name" value="D-ALANYL-D-ALANINE-CARBOXYPEPTIDASE/ENDOPEPTIDASE AMPH"/>
    <property type="match status" value="1"/>
</dbReference>
<name>A0A1E8CIP8_9GAMM</name>
<feature type="domain" description="Beta-lactamase-related" evidence="1">
    <location>
        <begin position="298"/>
        <end position="679"/>
    </location>
</feature>
<dbReference type="InterPro" id="IPR012338">
    <property type="entry name" value="Beta-lactam/transpept-like"/>
</dbReference>
<sequence length="698" mass="75821">MLLAGLCHRLRPENRGSLFFVLVAFWTALIAQIASADTVDGREVPEFSNGSIQLPEMAFGGNLYSIELTLVSTAGSELLQVTDSRLLGAATDPDTFHDHAARFADDTLNIPVFKMNDRYYAVELSAEFSITGAAPVFRLKNLWPVTPGKLSVPIAGLDYVSGSKTGVTDSQGRYYPVEGSQTSFSIGAMALGNPVAASQQNETAYASLFSQGEKDPAYARSLRVLGTLDADSNSVNGIQISSAMKQSASAALASINLASGSFDSQYSTLTVTAKGVNADASSYSAASAEINFQKLEIQSYMAARLQQKSIPGVSLSIELPDGQIWHTAAGVADTQTKEAMTPQHQFRIGSSTKSFTGMLIMQLVDEGKLSLDQKLAEFFPGKFPDADIITIKMLLNHTAGIFSFTNEFPDFERAFGVTMDVAPKMTDLWFVRYIGMPGFVYQPGELVDIGASINSAFARNNATSDRPYLVNEPGQQWNYSNTHYVLLQEIAEMVTQNSWQHEIRTRFVEPLGLTDTIVPDPGDLLLEGTYARGYVNWADNQGPFVADLFGFPHTDIERSNTDPAYTMGSGAIISTAPDLVKWANAVMEGQLLSSTTQALMREPFEVNSAFGEEINMLQGVVQDVGLKVFGHRGQIVGYDASWQYHYRNPNDVIGTGTAMAVLLNRTLLTETNADGSPHISDVNEVMLEGILDILYGDQ</sequence>
<accession>A0A1E8CIP8</accession>
<evidence type="ECO:0000313" key="3">
    <source>
        <dbReference type="Proteomes" id="UP000175669"/>
    </source>
</evidence>
<dbReference type="InterPro" id="IPR001466">
    <property type="entry name" value="Beta-lactam-related"/>
</dbReference>
<reference evidence="3" key="1">
    <citation type="submission" date="2016-07" db="EMBL/GenBank/DDBJ databases">
        <authorList>
            <person name="Florea S."/>
            <person name="Webb J.S."/>
            <person name="Jaromczyk J."/>
            <person name="Schardl C.L."/>
        </authorList>
    </citation>
    <scope>NUCLEOTIDE SEQUENCE [LARGE SCALE GENOMIC DNA]</scope>
    <source>
        <strain evidence="3">KCTC 42131</strain>
    </source>
</reference>
<protein>
    <recommendedName>
        <fullName evidence="1">Beta-lactamase-related domain-containing protein</fullName>
    </recommendedName>
</protein>
<evidence type="ECO:0000313" key="2">
    <source>
        <dbReference type="EMBL" id="OFE12326.1"/>
    </source>
</evidence>
<proteinExistence type="predicted"/>
<comment type="caution">
    <text evidence="2">The sequence shown here is derived from an EMBL/GenBank/DDBJ whole genome shotgun (WGS) entry which is preliminary data.</text>
</comment>